<dbReference type="InterPro" id="IPR032675">
    <property type="entry name" value="LRR_dom_sf"/>
</dbReference>
<dbReference type="PROSITE" id="PS50005">
    <property type="entry name" value="TPR"/>
    <property type="match status" value="1"/>
</dbReference>
<dbReference type="PANTHER" id="PTHR38926">
    <property type="entry name" value="F-BOX DOMAIN CONTAINING PROTEIN, EXPRESSED"/>
    <property type="match status" value="1"/>
</dbReference>
<reference evidence="2 3" key="1">
    <citation type="submission" date="2023-03" db="EMBL/GenBank/DDBJ databases">
        <title>Genome sequence of Lichtheimia ornata CBS 291.66.</title>
        <authorList>
            <person name="Mohabir J.T."/>
            <person name="Shea T.P."/>
            <person name="Kurbessoian T."/>
            <person name="Berby B."/>
            <person name="Fontaine J."/>
            <person name="Livny J."/>
            <person name="Gnirke A."/>
            <person name="Stajich J.E."/>
            <person name="Cuomo C.A."/>
        </authorList>
    </citation>
    <scope>NUCLEOTIDE SEQUENCE [LARGE SCALE GENOMIC DNA]</scope>
    <source>
        <strain evidence="2">CBS 291.66</strain>
    </source>
</reference>
<evidence type="ECO:0000313" key="2">
    <source>
        <dbReference type="EMBL" id="KAJ8651658.1"/>
    </source>
</evidence>
<evidence type="ECO:0000256" key="1">
    <source>
        <dbReference type="PROSITE-ProRule" id="PRU00339"/>
    </source>
</evidence>
<name>A0AAD7UR75_9FUNG</name>
<evidence type="ECO:0000313" key="3">
    <source>
        <dbReference type="Proteomes" id="UP001234581"/>
    </source>
</evidence>
<proteinExistence type="predicted"/>
<keyword evidence="3" id="KW-1185">Reference proteome</keyword>
<dbReference type="AlphaFoldDB" id="A0AAD7UR75"/>
<gene>
    <name evidence="2" type="ORF">O0I10_012775</name>
</gene>
<dbReference type="Gene3D" id="1.25.40.10">
    <property type="entry name" value="Tetratricopeptide repeat domain"/>
    <property type="match status" value="1"/>
</dbReference>
<accession>A0AAD7UR75</accession>
<organism evidence="2 3">
    <name type="scientific">Lichtheimia ornata</name>
    <dbReference type="NCBI Taxonomy" id="688661"/>
    <lineage>
        <taxon>Eukaryota</taxon>
        <taxon>Fungi</taxon>
        <taxon>Fungi incertae sedis</taxon>
        <taxon>Mucoromycota</taxon>
        <taxon>Mucoromycotina</taxon>
        <taxon>Mucoromycetes</taxon>
        <taxon>Mucorales</taxon>
        <taxon>Lichtheimiaceae</taxon>
        <taxon>Lichtheimia</taxon>
    </lineage>
</organism>
<dbReference type="GeneID" id="83220109"/>
<dbReference type="InterPro" id="IPR011990">
    <property type="entry name" value="TPR-like_helical_dom_sf"/>
</dbReference>
<keyword evidence="1" id="KW-0802">TPR repeat</keyword>
<comment type="caution">
    <text evidence="2">The sequence shown here is derived from an EMBL/GenBank/DDBJ whole genome shotgun (WGS) entry which is preliminary data.</text>
</comment>
<dbReference type="PANTHER" id="PTHR38926:SF5">
    <property type="entry name" value="F-BOX AND LEUCINE-RICH REPEAT PROTEIN 6"/>
    <property type="match status" value="1"/>
</dbReference>
<dbReference type="SUPFAM" id="SSF52047">
    <property type="entry name" value="RNI-like"/>
    <property type="match status" value="1"/>
</dbReference>
<dbReference type="Gene3D" id="3.80.10.10">
    <property type="entry name" value="Ribonuclease Inhibitor"/>
    <property type="match status" value="2"/>
</dbReference>
<dbReference type="EMBL" id="JARTCD010000155">
    <property type="protein sequence ID" value="KAJ8651658.1"/>
    <property type="molecule type" value="Genomic_DNA"/>
</dbReference>
<dbReference type="InterPro" id="IPR019734">
    <property type="entry name" value="TPR_rpt"/>
</dbReference>
<dbReference type="RefSeq" id="XP_058336572.1">
    <property type="nucleotide sequence ID" value="XM_058492663.1"/>
</dbReference>
<dbReference type="Proteomes" id="UP001234581">
    <property type="component" value="Unassembled WGS sequence"/>
</dbReference>
<dbReference type="SUPFAM" id="SSF48452">
    <property type="entry name" value="TPR-like"/>
    <property type="match status" value="1"/>
</dbReference>
<sequence length="694" mass="77842">MADVWSDVTEQPIPVIKSGTCPNVIADSTRRLQQCLQEQLTHLDTRAKALATCGNFEAALKDATRIRQLVPSSAAGYLCAGHVYSLQGRQEAAIDIYDEGLAAVPSSDPSHQRLVEARSMAQQRDSTRIDFINKLPLDITMNIVPRIMLCDGSVPPSEIRDYLEVSRVWREKLLACVGELHVLSTIDDSHLDDKELLGLIAPYCTTLTLESKVTCLRQFISDTQFPLLRSLHIVQAWDSAGGDYDEEDEYGSGYLRDIIASFRSTATLTHLRIFADESCYIPFADILSNCPSLVDLEATCIDSDMSTAPTSCPNMKSVSFMLNEEQEFDMDDITKRFPELEKLVISPFYYAGALSTIQRNCPKLKIIGSHGDGGFLATTNDDDTPTTTMDGVRMLYLHDYVTHWLDPYEGEMDYVMEFMQQNSHTLQDVSFYTSFPYSDEPPIVANSHAVTFPQMTSYKQQKIYVPQHLRIAKMVVQKSPHLKHFELVRGGFDDDDKIYVNVGELFDDLIGLSTLKSAIIKLASNDPMLDKESVERFIQYHSTIDSQLHTLILPQNMRLSNDALDTLTALPQLKTLGLDLSLVQDEDAKDDEKVSSFIQKLGSGCPQLQHLELLSEGPIPDVVFVQLSKLNITSLQLTMLSPIMGKKKAATSLLHLLECPQLQELYISPPCNTKNQTNAFIRRMLESQIPKLCW</sequence>
<protein>
    <submittedName>
        <fullName evidence="2">Uncharacterized protein</fullName>
    </submittedName>
</protein>
<feature type="repeat" description="TPR" evidence="1">
    <location>
        <begin position="74"/>
        <end position="107"/>
    </location>
</feature>